<accession>A0AAD3HHE4</accession>
<feature type="compositionally biased region" description="Low complexity" evidence="1">
    <location>
        <begin position="257"/>
        <end position="322"/>
    </location>
</feature>
<feature type="region of interest" description="Disordered" evidence="1">
    <location>
        <begin position="1193"/>
        <end position="1222"/>
    </location>
</feature>
<feature type="region of interest" description="Disordered" evidence="1">
    <location>
        <begin position="641"/>
        <end position="770"/>
    </location>
</feature>
<proteinExistence type="predicted"/>
<gene>
    <name evidence="2" type="ORF">Agub_g1583</name>
</gene>
<name>A0AAD3HHE4_9CHLO</name>
<feature type="region of interest" description="Disordered" evidence="1">
    <location>
        <begin position="1056"/>
        <end position="1106"/>
    </location>
</feature>
<keyword evidence="3" id="KW-1185">Reference proteome</keyword>
<evidence type="ECO:0000313" key="3">
    <source>
        <dbReference type="Proteomes" id="UP001054857"/>
    </source>
</evidence>
<dbReference type="EMBL" id="BMAR01000001">
    <property type="protein sequence ID" value="GFR40927.1"/>
    <property type="molecule type" value="Genomic_DNA"/>
</dbReference>
<reference evidence="2 3" key="1">
    <citation type="journal article" date="2021" name="Sci. Rep.">
        <title>Genome sequencing of the multicellular alga Astrephomene provides insights into convergent evolution of germ-soma differentiation.</title>
        <authorList>
            <person name="Yamashita S."/>
            <person name="Yamamoto K."/>
            <person name="Matsuzaki R."/>
            <person name="Suzuki S."/>
            <person name="Yamaguchi H."/>
            <person name="Hirooka S."/>
            <person name="Minakuchi Y."/>
            <person name="Miyagishima S."/>
            <person name="Kawachi M."/>
            <person name="Toyoda A."/>
            <person name="Nozaki H."/>
        </authorList>
    </citation>
    <scope>NUCLEOTIDE SEQUENCE [LARGE SCALE GENOMIC DNA]</scope>
    <source>
        <strain evidence="2 3">NIES-4017</strain>
    </source>
</reference>
<feature type="compositionally biased region" description="Low complexity" evidence="1">
    <location>
        <begin position="213"/>
        <end position="243"/>
    </location>
</feature>
<feature type="compositionally biased region" description="Low complexity" evidence="1">
    <location>
        <begin position="330"/>
        <end position="341"/>
    </location>
</feature>
<evidence type="ECO:0000313" key="2">
    <source>
        <dbReference type="EMBL" id="GFR40927.1"/>
    </source>
</evidence>
<feature type="compositionally biased region" description="Polar residues" evidence="1">
    <location>
        <begin position="678"/>
        <end position="688"/>
    </location>
</feature>
<feature type="region of interest" description="Disordered" evidence="1">
    <location>
        <begin position="1128"/>
        <end position="1177"/>
    </location>
</feature>
<feature type="region of interest" description="Disordered" evidence="1">
    <location>
        <begin position="855"/>
        <end position="896"/>
    </location>
</feature>
<evidence type="ECO:0000256" key="1">
    <source>
        <dbReference type="SAM" id="MobiDB-lite"/>
    </source>
</evidence>
<protein>
    <submittedName>
        <fullName evidence="2">Uncharacterized protein</fullName>
    </submittedName>
</protein>
<feature type="compositionally biased region" description="Low complexity" evidence="1">
    <location>
        <begin position="805"/>
        <end position="822"/>
    </location>
</feature>
<feature type="compositionally biased region" description="Low complexity" evidence="1">
    <location>
        <begin position="702"/>
        <end position="732"/>
    </location>
</feature>
<organism evidence="2 3">
    <name type="scientific">Astrephomene gubernaculifera</name>
    <dbReference type="NCBI Taxonomy" id="47775"/>
    <lineage>
        <taxon>Eukaryota</taxon>
        <taxon>Viridiplantae</taxon>
        <taxon>Chlorophyta</taxon>
        <taxon>core chlorophytes</taxon>
        <taxon>Chlorophyceae</taxon>
        <taxon>CS clade</taxon>
        <taxon>Chlamydomonadales</taxon>
        <taxon>Astrephomenaceae</taxon>
        <taxon>Astrephomene</taxon>
    </lineage>
</organism>
<feature type="compositionally biased region" description="Low complexity" evidence="1">
    <location>
        <begin position="548"/>
        <end position="572"/>
    </location>
</feature>
<feature type="region of interest" description="Disordered" evidence="1">
    <location>
        <begin position="213"/>
        <end position="365"/>
    </location>
</feature>
<feature type="region of interest" description="Disordered" evidence="1">
    <location>
        <begin position="796"/>
        <end position="830"/>
    </location>
</feature>
<feature type="compositionally biased region" description="Low complexity" evidence="1">
    <location>
        <begin position="1164"/>
        <end position="1177"/>
    </location>
</feature>
<sequence length="1222" mass="126893">MAHTAQYHTFIRCEGNTLLRKLPEEARLSLRYFETVGVLCDFRPLPPLSSSRKVIAGKQFYYVAVTDWSLFLLTKDNKVEGSVLLELPWLGIRELDKTDADSDDFVKHDPRKPDSVIRSVAVSLFPEADLAALPPAARRRAGLSGGGGGGRGSAGAGAAAAAAGGGRSACCGPGGAQAEQQQQVVVQPRPVHGAGARGGSGGGGGEVLGAWQQAPEQQQQWRSPPPTQQQQQQQPGWSAQQPAKDAGTAAPAGRHVAGAGAQEQPGGWQGEPQQLQQQGQEQLRQQQAWQQWQQQQPRFAPQPQYPQDYGTYSGYTTTTPTGVPYPYPVSNPSSSAAANNHPQHHHPTTYGSNPAGHPPDQRDLNFNPVQAAASAASPQSQAPYSSYSVYRGPLGEAVEPPSGGDLTASLRAAAAANSSAPRPNLFSTLRRRGEDGATAQAAAFSRLPLSPRHSRRSEMASAAAAAAAGVEDGLMGSLGRGHGGGHGHAHTATGAALVAPGVPYTARRDQDSELYAAVEQGMRQLEESLRRQAPPPLAVVVPPAVTRGSAGSVTSPGSSSATVSLSGAAGSSPNQLSASLRSLVNATAAAPASTAAAAAAPAPASSSSSYGARSSFSQTFTYPSTQAATGAHASIQPLHSSMRPGMSYGSAGTAAAARGGATGTPSRLGAGTGAGAGPQQSVPSGTTSAPPHPQPMLPAAPPQSQQQPQHTQAEAAGDPRSSSSATAAASAAQQLHARSPEQEEQPPFPAHTRRGRRSRNLPPDPAVFRLPSYPSCQPALLAAPMPAAAPQYTRIGGGGAVPSPGTTAAAAQLGWQQQQQQPEGGGVGGLSAIAQPLQRLGEQVLRRQRRLQPQRMWEEHEEREKSRQLAQQRKQQQHAEGQNGGGGGFPAEAAPAEAAEEAYEDFWIGDSEDDELSAEEAFLSTYRLVLVTVERHSNLFFHAQRAWLGAHMRLALTQAALPGMPLWYAPAFLPLQIVYDQEPHQQHSTAAAVPAANSWYDNAAADTPQLGGPGGLDPARQALRFFSEPATLARGLQSAAASWGWGALQLFPGDQPLWGGAGAGQHQEEQEQGLRGEAGPSPLPSAPSQQPEEQQQRQRRQGLRRPLWASASALSAAASRSSIDGLLAGSGREAGGRSPPTLSRLNSRSASAPTATPPPPAPPTRSSSACPSAPPSCRCTTQFAPAGRAACRPQQHCCSSSSSSRAAPPPPLRCTPPGLTVA</sequence>
<comment type="caution">
    <text evidence="2">The sequence shown here is derived from an EMBL/GenBank/DDBJ whole genome shotgun (WGS) entry which is preliminary data.</text>
</comment>
<feature type="compositionally biased region" description="Pro residues" evidence="1">
    <location>
        <begin position="690"/>
        <end position="701"/>
    </location>
</feature>
<feature type="compositionally biased region" description="Low complexity" evidence="1">
    <location>
        <begin position="1075"/>
        <end position="1093"/>
    </location>
</feature>
<dbReference type="Proteomes" id="UP001054857">
    <property type="component" value="Unassembled WGS sequence"/>
</dbReference>
<feature type="region of interest" description="Disordered" evidence="1">
    <location>
        <begin position="548"/>
        <end position="575"/>
    </location>
</feature>
<dbReference type="AlphaFoldDB" id="A0AAD3HHE4"/>
<feature type="compositionally biased region" description="Low complexity" evidence="1">
    <location>
        <begin position="649"/>
        <end position="659"/>
    </location>
</feature>
<feature type="compositionally biased region" description="Basic and acidic residues" evidence="1">
    <location>
        <begin position="856"/>
        <end position="867"/>
    </location>
</feature>
<feature type="compositionally biased region" description="Low complexity" evidence="1">
    <location>
        <begin position="868"/>
        <end position="881"/>
    </location>
</feature>